<name>A0ACB8BX10_9AGAM</name>
<comment type="caution">
    <text evidence="1">The sequence shown here is derived from an EMBL/GenBank/DDBJ whole genome shotgun (WGS) entry which is preliminary data.</text>
</comment>
<protein>
    <submittedName>
        <fullName evidence="1">Uncharacterized protein</fullName>
    </submittedName>
</protein>
<evidence type="ECO:0000313" key="2">
    <source>
        <dbReference type="Proteomes" id="UP000790709"/>
    </source>
</evidence>
<dbReference type="Proteomes" id="UP000790709">
    <property type="component" value="Unassembled WGS sequence"/>
</dbReference>
<keyword evidence="2" id="KW-1185">Reference proteome</keyword>
<evidence type="ECO:0000313" key="1">
    <source>
        <dbReference type="EMBL" id="KAH7930450.1"/>
    </source>
</evidence>
<sequence>MADCQTNAEKLKAEGNAFHQQGKYKQAFGRYSEAIKLDDKNAILYSGAASDAQKAVELDPSYTKAWARLGKAQLALHRYHDSITAYQRALDRVSKVEALSATEQDIKVQCEAGLLACEEALEDATEKGMDVVGIPATAGDIVRLPWMRAARLQGELRNAGEWRSCVWVIVNATMDFKSGVQRMIAMQRTLPDSLSEDESPLVSISNGLLRDQRIFHVESLDFFEMLAEQFSLEGQIFSGWGKSTVKEVRKQALKRLKESGWVKTRAPLSNAVRNWIIEGFLESTTGNIVHSLDYYRQALEILEWGRALWKDIPKDERSIIFEDSFVRGTKRMYASALVKAYASRKLEADAKAILQEVKKVGEDLVAEVAAAGPPPTYCPGMQDLDPGFISSFWYYAEADGLSCIGYYHMQTGLDMVRTNADKALAREQFTLAAKFYTQSAESFPGDDEKRPYYLKVALEAYWRRGTPLDTTLPLCKRIREALLDTARIWEMWQSTPGTQQFFEDVSLFENGAQEALERGKFKLDRILTPKWLPDAPCLLPDADREVEFLIDRRGACKKRV</sequence>
<reference evidence="1" key="1">
    <citation type="journal article" date="2021" name="New Phytol.">
        <title>Evolutionary innovations through gain and loss of genes in the ectomycorrhizal Boletales.</title>
        <authorList>
            <person name="Wu G."/>
            <person name="Miyauchi S."/>
            <person name="Morin E."/>
            <person name="Kuo A."/>
            <person name="Drula E."/>
            <person name="Varga T."/>
            <person name="Kohler A."/>
            <person name="Feng B."/>
            <person name="Cao Y."/>
            <person name="Lipzen A."/>
            <person name="Daum C."/>
            <person name="Hundley H."/>
            <person name="Pangilinan J."/>
            <person name="Johnson J."/>
            <person name="Barry K."/>
            <person name="LaButti K."/>
            <person name="Ng V."/>
            <person name="Ahrendt S."/>
            <person name="Min B."/>
            <person name="Choi I.G."/>
            <person name="Park H."/>
            <person name="Plett J.M."/>
            <person name="Magnuson J."/>
            <person name="Spatafora J.W."/>
            <person name="Nagy L.G."/>
            <person name="Henrissat B."/>
            <person name="Grigoriev I.V."/>
            <person name="Yang Z.L."/>
            <person name="Xu J."/>
            <person name="Martin F.M."/>
        </authorList>
    </citation>
    <scope>NUCLEOTIDE SEQUENCE</scope>
    <source>
        <strain evidence="1">KUC20120723A-06</strain>
    </source>
</reference>
<gene>
    <name evidence="1" type="ORF">BV22DRAFT_1124951</name>
</gene>
<organism evidence="1 2">
    <name type="scientific">Leucogyrophana mollusca</name>
    <dbReference type="NCBI Taxonomy" id="85980"/>
    <lineage>
        <taxon>Eukaryota</taxon>
        <taxon>Fungi</taxon>
        <taxon>Dikarya</taxon>
        <taxon>Basidiomycota</taxon>
        <taxon>Agaricomycotina</taxon>
        <taxon>Agaricomycetes</taxon>
        <taxon>Agaricomycetidae</taxon>
        <taxon>Boletales</taxon>
        <taxon>Boletales incertae sedis</taxon>
        <taxon>Leucogyrophana</taxon>
    </lineage>
</organism>
<proteinExistence type="predicted"/>
<accession>A0ACB8BX10</accession>
<dbReference type="EMBL" id="MU266332">
    <property type="protein sequence ID" value="KAH7930450.1"/>
    <property type="molecule type" value="Genomic_DNA"/>
</dbReference>